<keyword evidence="3" id="KW-1185">Reference proteome</keyword>
<gene>
    <name evidence="2" type="ordered locus">Phep_1920</name>
</gene>
<name>C6XW49_PEDHD</name>
<protein>
    <submittedName>
        <fullName evidence="2">PKD domain-containing protein</fullName>
    </submittedName>
</protein>
<evidence type="ECO:0000313" key="3">
    <source>
        <dbReference type="Proteomes" id="UP000000852"/>
    </source>
</evidence>
<evidence type="ECO:0000313" key="2">
    <source>
        <dbReference type="EMBL" id="ACU04128.1"/>
    </source>
</evidence>
<dbReference type="HOGENOM" id="CLU_032634_0_0_10"/>
<dbReference type="AlphaFoldDB" id="C6XW49"/>
<dbReference type="KEGG" id="phe:Phep_1920"/>
<organism evidence="2 3">
    <name type="scientific">Pedobacter heparinus (strain ATCC 13125 / DSM 2366 / CIP 104194 / JCM 7457 / NBRC 12017 / NCIMB 9290 / NRRL B-14731 / HIM 762-3)</name>
    <dbReference type="NCBI Taxonomy" id="485917"/>
    <lineage>
        <taxon>Bacteria</taxon>
        <taxon>Pseudomonadati</taxon>
        <taxon>Bacteroidota</taxon>
        <taxon>Sphingobacteriia</taxon>
        <taxon>Sphingobacteriales</taxon>
        <taxon>Sphingobacteriaceae</taxon>
        <taxon>Pedobacter</taxon>
    </lineage>
</organism>
<dbReference type="STRING" id="485917.Phep_1920"/>
<dbReference type="EMBL" id="CP001681">
    <property type="protein sequence ID" value="ACU04128.1"/>
    <property type="molecule type" value="Genomic_DNA"/>
</dbReference>
<dbReference type="eggNOG" id="COG3391">
    <property type="taxonomic scope" value="Bacteria"/>
</dbReference>
<feature type="chain" id="PRO_5002974343" evidence="1">
    <location>
        <begin position="21"/>
        <end position="327"/>
    </location>
</feature>
<dbReference type="OrthoDB" id="975810at2"/>
<dbReference type="Proteomes" id="UP000000852">
    <property type="component" value="Chromosome"/>
</dbReference>
<proteinExistence type="predicted"/>
<feature type="signal peptide" evidence="1">
    <location>
        <begin position="1"/>
        <end position="20"/>
    </location>
</feature>
<dbReference type="RefSeq" id="WP_015807742.1">
    <property type="nucleotide sequence ID" value="NC_013061.1"/>
</dbReference>
<reference evidence="2 3" key="1">
    <citation type="journal article" date="2009" name="Stand. Genomic Sci.">
        <title>Complete genome sequence of Pedobacter heparinus type strain (HIM 762-3).</title>
        <authorList>
            <person name="Han C."/>
            <person name="Spring S."/>
            <person name="Lapidus A."/>
            <person name="Del Rio T.G."/>
            <person name="Tice H."/>
            <person name="Copeland A."/>
            <person name="Cheng J.F."/>
            <person name="Lucas S."/>
            <person name="Chen F."/>
            <person name="Nolan M."/>
            <person name="Bruce D."/>
            <person name="Goodwin L."/>
            <person name="Pitluck S."/>
            <person name="Ivanova N."/>
            <person name="Mavromatis K."/>
            <person name="Mikhailova N."/>
            <person name="Pati A."/>
            <person name="Chen A."/>
            <person name="Palaniappan K."/>
            <person name="Land M."/>
            <person name="Hauser L."/>
            <person name="Chang Y.J."/>
            <person name="Jeffries C.C."/>
            <person name="Saunders E."/>
            <person name="Chertkov O."/>
            <person name="Brettin T."/>
            <person name="Goker M."/>
            <person name="Rohde M."/>
            <person name="Bristow J."/>
            <person name="Eisen J.A."/>
            <person name="Markowitz V."/>
            <person name="Hugenholtz P."/>
            <person name="Kyrpides N.C."/>
            <person name="Klenk H.P."/>
            <person name="Detter J.C."/>
        </authorList>
    </citation>
    <scope>NUCLEOTIDE SEQUENCE [LARGE SCALE GENOMIC DNA]</scope>
    <source>
        <strain evidence="3">ATCC 13125 / DSM 2366 / CIP 104194 / JCM 7457 / NBRC 12017 / NCIMB 9290 / NRRL B-14731 / HIM 762-3</strain>
    </source>
</reference>
<accession>C6XW49</accession>
<evidence type="ECO:0000256" key="1">
    <source>
        <dbReference type="SAM" id="SignalP"/>
    </source>
</evidence>
<keyword evidence="1" id="KW-0732">Signal</keyword>
<sequence>MTFNKNNTLRNLKPAFIALAAFQLCLTACKKNEPEATVYEPRPVTSSSSKFISKIYEYLPAPGQFINEGLGTPEAAETLVGKANEGLVSLGGYGGYLIFGFDHSIANAEGADIGIYGNPLTGVNMEWSEPAIVMVMQDLNGNGLPDDGPWFELAGSEYHKTETIKNYKITYYNPKNTTDDIRWTDNQGKEGYVLRNNFHRKQYYPLWIKNQEELSFTGTLLKNTLNDGSIITNKPFEWGYADNGSEDFKTLMASKGSAYNSLDISWAVDDKGKKVQLSHIDFVKVYTGQNSNGNPYDPDRTNPRARFLGEISSEIGGAIDLSLHLKK</sequence>